<keyword evidence="2" id="KW-1185">Reference proteome</keyword>
<name>A0A6G1HA54_9PEZI</name>
<evidence type="ECO:0000313" key="1">
    <source>
        <dbReference type="EMBL" id="KAF1990091.1"/>
    </source>
</evidence>
<protein>
    <submittedName>
        <fullName evidence="1">Uncharacterized protein</fullName>
    </submittedName>
</protein>
<dbReference type="AlphaFoldDB" id="A0A6G1HA54"/>
<dbReference type="EMBL" id="ML977143">
    <property type="protein sequence ID" value="KAF1990091.1"/>
    <property type="molecule type" value="Genomic_DNA"/>
</dbReference>
<sequence>MLNGPVRSTVIYIRMIHPPILQVSTTSAFSISNTYITSRNPRTHHKHLFYTHLGRFCTFNMPGLLDLPVELLVQIFIDTEKLRWARNLASTNRSFLREIWLTHAERIVEEINAQDVVLYQEAKVVAEARRLEKEVARSMTSTKRTAPPPTEEDLWYPRPELKRPSFKDVPASYLKVLDACHYLAIVETEADWFVDVYYPRLLDFEWELCVINGKPSAHPLSSPIKVQRRLRWAWYMLRRMCHEILIKRTVLGFMDEYRTLPEEHARLLVQVLRSVYVNLQRAATERAYGLMPIDPDLNVIQTPQWDRILVALVKNVHAIDPERSESLCCRGPLFNAWREECEV</sequence>
<accession>A0A6G1HA54</accession>
<proteinExistence type="predicted"/>
<organism evidence="1 2">
    <name type="scientific">Aulographum hederae CBS 113979</name>
    <dbReference type="NCBI Taxonomy" id="1176131"/>
    <lineage>
        <taxon>Eukaryota</taxon>
        <taxon>Fungi</taxon>
        <taxon>Dikarya</taxon>
        <taxon>Ascomycota</taxon>
        <taxon>Pezizomycotina</taxon>
        <taxon>Dothideomycetes</taxon>
        <taxon>Pleosporomycetidae</taxon>
        <taxon>Aulographales</taxon>
        <taxon>Aulographaceae</taxon>
    </lineage>
</organism>
<gene>
    <name evidence="1" type="ORF">K402DRAFT_247859</name>
</gene>
<evidence type="ECO:0000313" key="2">
    <source>
        <dbReference type="Proteomes" id="UP000800041"/>
    </source>
</evidence>
<reference evidence="1" key="1">
    <citation type="journal article" date="2020" name="Stud. Mycol.">
        <title>101 Dothideomycetes genomes: a test case for predicting lifestyles and emergence of pathogens.</title>
        <authorList>
            <person name="Haridas S."/>
            <person name="Albert R."/>
            <person name="Binder M."/>
            <person name="Bloem J."/>
            <person name="Labutti K."/>
            <person name="Salamov A."/>
            <person name="Andreopoulos B."/>
            <person name="Baker S."/>
            <person name="Barry K."/>
            <person name="Bills G."/>
            <person name="Bluhm B."/>
            <person name="Cannon C."/>
            <person name="Castanera R."/>
            <person name="Culley D."/>
            <person name="Daum C."/>
            <person name="Ezra D."/>
            <person name="Gonzalez J."/>
            <person name="Henrissat B."/>
            <person name="Kuo A."/>
            <person name="Liang C."/>
            <person name="Lipzen A."/>
            <person name="Lutzoni F."/>
            <person name="Magnuson J."/>
            <person name="Mondo S."/>
            <person name="Nolan M."/>
            <person name="Ohm R."/>
            <person name="Pangilinan J."/>
            <person name="Park H.-J."/>
            <person name="Ramirez L."/>
            <person name="Alfaro M."/>
            <person name="Sun H."/>
            <person name="Tritt A."/>
            <person name="Yoshinaga Y."/>
            <person name="Zwiers L.-H."/>
            <person name="Turgeon B."/>
            <person name="Goodwin S."/>
            <person name="Spatafora J."/>
            <person name="Crous P."/>
            <person name="Grigoriev I."/>
        </authorList>
    </citation>
    <scope>NUCLEOTIDE SEQUENCE</scope>
    <source>
        <strain evidence="1">CBS 113979</strain>
    </source>
</reference>
<dbReference type="Proteomes" id="UP000800041">
    <property type="component" value="Unassembled WGS sequence"/>
</dbReference>